<protein>
    <submittedName>
        <fullName evidence="2">Uncharacterized protein</fullName>
    </submittedName>
</protein>
<accession>A0A8R7QJP8</accession>
<sequence>MWCFPMFQPQGDALTEGRTGEEGGRSTATEAGRAATMARLDRPAPSTSSSSAPSARSASGSISTTTHLQPPWKVSSPRVQVLCVRASSLPRTPLLRCHGQFN</sequence>
<name>A0A8R7QJP8_TRIUA</name>
<reference evidence="2" key="2">
    <citation type="submission" date="2018-03" db="EMBL/GenBank/DDBJ databases">
        <title>The Triticum urartu genome reveals the dynamic nature of wheat genome evolution.</title>
        <authorList>
            <person name="Ling H."/>
            <person name="Ma B."/>
            <person name="Shi X."/>
            <person name="Liu H."/>
            <person name="Dong L."/>
            <person name="Sun H."/>
            <person name="Cao Y."/>
            <person name="Gao Q."/>
            <person name="Zheng S."/>
            <person name="Li Y."/>
            <person name="Yu Y."/>
            <person name="Du H."/>
            <person name="Qi M."/>
            <person name="Li Y."/>
            <person name="Yu H."/>
            <person name="Cui Y."/>
            <person name="Wang N."/>
            <person name="Chen C."/>
            <person name="Wu H."/>
            <person name="Zhao Y."/>
            <person name="Zhang J."/>
            <person name="Li Y."/>
            <person name="Zhou W."/>
            <person name="Zhang B."/>
            <person name="Hu W."/>
            <person name="Eijk M."/>
            <person name="Tang J."/>
            <person name="Witsenboer H."/>
            <person name="Zhao S."/>
            <person name="Li Z."/>
            <person name="Zhang A."/>
            <person name="Wang D."/>
            <person name="Liang C."/>
        </authorList>
    </citation>
    <scope>NUCLEOTIDE SEQUENCE [LARGE SCALE GENOMIC DNA]</scope>
    <source>
        <strain evidence="2">cv. G1812</strain>
    </source>
</reference>
<evidence type="ECO:0000256" key="1">
    <source>
        <dbReference type="SAM" id="MobiDB-lite"/>
    </source>
</evidence>
<evidence type="ECO:0000313" key="2">
    <source>
        <dbReference type="EnsemblPlants" id="TuG1812G0600000398.01.T02"/>
    </source>
</evidence>
<proteinExistence type="predicted"/>
<dbReference type="EnsemblPlants" id="TuG1812G0600000398.01.T02">
    <property type="protein sequence ID" value="TuG1812G0600000398.01.T02"/>
    <property type="gene ID" value="TuG1812G0600000398.01"/>
</dbReference>
<dbReference type="Gramene" id="TuG1812G0600000398.01.T02">
    <property type="protein sequence ID" value="TuG1812G0600000398.01.T02"/>
    <property type="gene ID" value="TuG1812G0600000398.01"/>
</dbReference>
<reference evidence="3" key="1">
    <citation type="journal article" date="2013" name="Nature">
        <title>Draft genome of the wheat A-genome progenitor Triticum urartu.</title>
        <authorList>
            <person name="Ling H.Q."/>
            <person name="Zhao S."/>
            <person name="Liu D."/>
            <person name="Wang J."/>
            <person name="Sun H."/>
            <person name="Zhang C."/>
            <person name="Fan H."/>
            <person name="Li D."/>
            <person name="Dong L."/>
            <person name="Tao Y."/>
            <person name="Gao C."/>
            <person name="Wu H."/>
            <person name="Li Y."/>
            <person name="Cui Y."/>
            <person name="Guo X."/>
            <person name="Zheng S."/>
            <person name="Wang B."/>
            <person name="Yu K."/>
            <person name="Liang Q."/>
            <person name="Yang W."/>
            <person name="Lou X."/>
            <person name="Chen J."/>
            <person name="Feng M."/>
            <person name="Jian J."/>
            <person name="Zhang X."/>
            <person name="Luo G."/>
            <person name="Jiang Y."/>
            <person name="Liu J."/>
            <person name="Wang Z."/>
            <person name="Sha Y."/>
            <person name="Zhang B."/>
            <person name="Wu H."/>
            <person name="Tang D."/>
            <person name="Shen Q."/>
            <person name="Xue P."/>
            <person name="Zou S."/>
            <person name="Wang X."/>
            <person name="Liu X."/>
            <person name="Wang F."/>
            <person name="Yang Y."/>
            <person name="An X."/>
            <person name="Dong Z."/>
            <person name="Zhang K."/>
            <person name="Zhang X."/>
            <person name="Luo M.C."/>
            <person name="Dvorak J."/>
            <person name="Tong Y."/>
            <person name="Wang J."/>
            <person name="Yang H."/>
            <person name="Li Z."/>
            <person name="Wang D."/>
            <person name="Zhang A."/>
            <person name="Wang J."/>
        </authorList>
    </citation>
    <scope>NUCLEOTIDE SEQUENCE</scope>
    <source>
        <strain evidence="3">cv. G1812</strain>
    </source>
</reference>
<evidence type="ECO:0000313" key="3">
    <source>
        <dbReference type="Proteomes" id="UP000015106"/>
    </source>
</evidence>
<keyword evidence="3" id="KW-1185">Reference proteome</keyword>
<dbReference type="AlphaFoldDB" id="A0A8R7QJP8"/>
<dbReference type="Proteomes" id="UP000015106">
    <property type="component" value="Chromosome 6"/>
</dbReference>
<feature type="region of interest" description="Disordered" evidence="1">
    <location>
        <begin position="1"/>
        <end position="71"/>
    </location>
</feature>
<reference evidence="2" key="3">
    <citation type="submission" date="2022-06" db="UniProtKB">
        <authorList>
            <consortium name="EnsemblPlants"/>
        </authorList>
    </citation>
    <scope>IDENTIFICATION</scope>
</reference>
<organism evidence="2 3">
    <name type="scientific">Triticum urartu</name>
    <name type="common">Red wild einkorn</name>
    <name type="synonym">Crithodium urartu</name>
    <dbReference type="NCBI Taxonomy" id="4572"/>
    <lineage>
        <taxon>Eukaryota</taxon>
        <taxon>Viridiplantae</taxon>
        <taxon>Streptophyta</taxon>
        <taxon>Embryophyta</taxon>
        <taxon>Tracheophyta</taxon>
        <taxon>Spermatophyta</taxon>
        <taxon>Magnoliopsida</taxon>
        <taxon>Liliopsida</taxon>
        <taxon>Poales</taxon>
        <taxon>Poaceae</taxon>
        <taxon>BOP clade</taxon>
        <taxon>Pooideae</taxon>
        <taxon>Triticodae</taxon>
        <taxon>Triticeae</taxon>
        <taxon>Triticinae</taxon>
        <taxon>Triticum</taxon>
    </lineage>
</organism>
<feature type="compositionally biased region" description="Low complexity" evidence="1">
    <location>
        <begin position="43"/>
        <end position="66"/>
    </location>
</feature>